<evidence type="ECO:0000256" key="11">
    <source>
        <dbReference type="ARBA" id="ARBA00049558"/>
    </source>
</evidence>
<evidence type="ECO:0000256" key="9">
    <source>
        <dbReference type="ARBA" id="ARBA00032005"/>
    </source>
</evidence>
<dbReference type="Proteomes" id="UP000014984">
    <property type="component" value="Chromosome"/>
</dbReference>
<dbReference type="RefSeq" id="WP_020834556.1">
    <property type="nucleotide sequence ID" value="NC_021846.1"/>
</dbReference>
<protein>
    <recommendedName>
        <fullName evidence="5 15">Cytidine deaminase</fullName>
        <ecNumber evidence="4 15">3.5.4.5</ecNumber>
    </recommendedName>
    <alternativeName>
        <fullName evidence="9 15">Cytidine aminohydrolase</fullName>
    </alternativeName>
</protein>
<evidence type="ECO:0000256" key="15">
    <source>
        <dbReference type="RuleBase" id="RU364006"/>
    </source>
</evidence>
<evidence type="ECO:0000256" key="1">
    <source>
        <dbReference type="ARBA" id="ARBA00001947"/>
    </source>
</evidence>
<evidence type="ECO:0000256" key="6">
    <source>
        <dbReference type="ARBA" id="ARBA00022723"/>
    </source>
</evidence>
<accession>S5M099</accession>
<dbReference type="InterPro" id="IPR016193">
    <property type="entry name" value="Cytidine_deaminase-like"/>
</dbReference>
<evidence type="ECO:0000256" key="3">
    <source>
        <dbReference type="ARBA" id="ARBA00006576"/>
    </source>
</evidence>
<dbReference type="NCBIfam" id="NF004064">
    <property type="entry name" value="PRK05578.1"/>
    <property type="match status" value="1"/>
</dbReference>
<dbReference type="GO" id="GO:0005829">
    <property type="term" value="C:cytosol"/>
    <property type="evidence" value="ECO:0007669"/>
    <property type="project" value="TreeGrafter"/>
</dbReference>
<evidence type="ECO:0000256" key="13">
    <source>
        <dbReference type="PIRSR" id="PIRSR606262-2"/>
    </source>
</evidence>
<dbReference type="CDD" id="cd01283">
    <property type="entry name" value="cytidine_deaminase"/>
    <property type="match status" value="1"/>
</dbReference>
<gene>
    <name evidence="17" type="primary">cdd</name>
    <name evidence="17" type="ORF">STAIW_v1c08290</name>
</gene>
<feature type="binding site" evidence="13">
    <location>
        <begin position="45"/>
        <end position="51"/>
    </location>
    <ligand>
        <name>substrate</name>
    </ligand>
</feature>
<dbReference type="NCBIfam" id="TIGR01354">
    <property type="entry name" value="cyt_deam_tetra"/>
    <property type="match status" value="1"/>
</dbReference>
<dbReference type="GO" id="GO:0055086">
    <property type="term" value="P:nucleobase-containing small molecule metabolic process"/>
    <property type="evidence" value="ECO:0007669"/>
    <property type="project" value="UniProtKB-ARBA"/>
</dbReference>
<comment type="catalytic activity">
    <reaction evidence="11 15">
        <text>cytidine + H2O + H(+) = uridine + NH4(+)</text>
        <dbReference type="Rhea" id="RHEA:16069"/>
        <dbReference type="ChEBI" id="CHEBI:15377"/>
        <dbReference type="ChEBI" id="CHEBI:15378"/>
        <dbReference type="ChEBI" id="CHEBI:16704"/>
        <dbReference type="ChEBI" id="CHEBI:17562"/>
        <dbReference type="ChEBI" id="CHEBI:28938"/>
        <dbReference type="EC" id="3.5.4.5"/>
    </reaction>
</comment>
<dbReference type="AlphaFoldDB" id="S5M099"/>
<evidence type="ECO:0000256" key="4">
    <source>
        <dbReference type="ARBA" id="ARBA00012783"/>
    </source>
</evidence>
<dbReference type="GO" id="GO:0004126">
    <property type="term" value="F:cytidine deaminase activity"/>
    <property type="evidence" value="ECO:0007669"/>
    <property type="project" value="UniProtKB-UniRule"/>
</dbReference>
<dbReference type="EMBL" id="CP005074">
    <property type="protein sequence ID" value="AGR41417.1"/>
    <property type="molecule type" value="Genomic_DNA"/>
</dbReference>
<comment type="catalytic activity">
    <reaction evidence="10 15">
        <text>2'-deoxycytidine + H2O + H(+) = 2'-deoxyuridine + NH4(+)</text>
        <dbReference type="Rhea" id="RHEA:13433"/>
        <dbReference type="ChEBI" id="CHEBI:15377"/>
        <dbReference type="ChEBI" id="CHEBI:15378"/>
        <dbReference type="ChEBI" id="CHEBI:15698"/>
        <dbReference type="ChEBI" id="CHEBI:16450"/>
        <dbReference type="ChEBI" id="CHEBI:28938"/>
        <dbReference type="EC" id="3.5.4.5"/>
    </reaction>
</comment>
<comment type="function">
    <text evidence="2 15">This enzyme scavenges exogenous and endogenous cytidine and 2'-deoxycytidine for UMP synthesis.</text>
</comment>
<comment type="cofactor">
    <cofactor evidence="1 14 15">
        <name>Zn(2+)</name>
        <dbReference type="ChEBI" id="CHEBI:29105"/>
    </cofactor>
</comment>
<dbReference type="HOGENOM" id="CLU_097262_2_2_14"/>
<dbReference type="InterPro" id="IPR050202">
    <property type="entry name" value="Cyt/Deoxycyt_deaminase"/>
</dbReference>
<dbReference type="KEGG" id="stai:STAIW_v1c08290"/>
<dbReference type="SUPFAM" id="SSF53927">
    <property type="entry name" value="Cytidine deaminase-like"/>
    <property type="match status" value="1"/>
</dbReference>
<dbReference type="Pfam" id="PF00383">
    <property type="entry name" value="dCMP_cyt_deam_1"/>
    <property type="match status" value="1"/>
</dbReference>
<dbReference type="GO" id="GO:0042802">
    <property type="term" value="F:identical protein binding"/>
    <property type="evidence" value="ECO:0007669"/>
    <property type="project" value="UniProtKB-ARBA"/>
</dbReference>
<dbReference type="EC" id="3.5.4.5" evidence="4 15"/>
<name>S5M099_9MOLU</name>
<evidence type="ECO:0000313" key="17">
    <source>
        <dbReference type="EMBL" id="AGR41417.1"/>
    </source>
</evidence>
<evidence type="ECO:0000259" key="16">
    <source>
        <dbReference type="PROSITE" id="PS51747"/>
    </source>
</evidence>
<evidence type="ECO:0000256" key="2">
    <source>
        <dbReference type="ARBA" id="ARBA00003949"/>
    </source>
</evidence>
<keyword evidence="8 14" id="KW-0862">Zinc</keyword>
<sequence length="136" mass="15595">MSKLNQEEVYAELKKLKENAYVPYSKFKVSCIIYLKNGIKVFGVNVENAAYNPTICAERTALSQLITQGYNKNDIEMIALYTDSNKFGSPCGTCRQTLSELVFENQSIWVYNNKEFLGCYTVKDFLPYSFSFENLT</sequence>
<dbReference type="eggNOG" id="COG0295">
    <property type="taxonomic scope" value="Bacteria"/>
</dbReference>
<keyword evidence="7 15" id="KW-0378">Hydrolase</keyword>
<comment type="similarity">
    <text evidence="3 15">Belongs to the cytidine and deoxycytidylate deaminase family.</text>
</comment>
<dbReference type="InterPro" id="IPR016192">
    <property type="entry name" value="APOBEC/CMP_deaminase_Zn-bd"/>
</dbReference>
<dbReference type="PANTHER" id="PTHR11644:SF2">
    <property type="entry name" value="CYTIDINE DEAMINASE"/>
    <property type="match status" value="1"/>
</dbReference>
<proteinExistence type="inferred from homology"/>
<feature type="binding site" evidence="14">
    <location>
        <position position="94"/>
    </location>
    <ligand>
        <name>Zn(2+)</name>
        <dbReference type="ChEBI" id="CHEBI:29105"/>
        <note>catalytic</note>
    </ligand>
</feature>
<dbReference type="PANTHER" id="PTHR11644">
    <property type="entry name" value="CYTIDINE DEAMINASE"/>
    <property type="match status" value="1"/>
</dbReference>
<evidence type="ECO:0000256" key="7">
    <source>
        <dbReference type="ARBA" id="ARBA00022801"/>
    </source>
</evidence>
<feature type="binding site" evidence="14">
    <location>
        <position position="56"/>
    </location>
    <ligand>
        <name>Zn(2+)</name>
        <dbReference type="ChEBI" id="CHEBI:29105"/>
        <note>catalytic</note>
    </ligand>
</feature>
<feature type="active site" description="Proton donor" evidence="12">
    <location>
        <position position="58"/>
    </location>
</feature>
<dbReference type="InterPro" id="IPR002125">
    <property type="entry name" value="CMP_dCMP_dom"/>
</dbReference>
<dbReference type="PATRIC" id="fig|1276220.3.peg.846"/>
<dbReference type="GO" id="GO:0008270">
    <property type="term" value="F:zinc ion binding"/>
    <property type="evidence" value="ECO:0007669"/>
    <property type="project" value="UniProtKB-UniRule"/>
</dbReference>
<keyword evidence="18" id="KW-1185">Reference proteome</keyword>
<evidence type="ECO:0000256" key="10">
    <source>
        <dbReference type="ARBA" id="ARBA00049252"/>
    </source>
</evidence>
<feature type="domain" description="CMP/dCMP-type deaminase" evidence="16">
    <location>
        <begin position="4"/>
        <end position="133"/>
    </location>
</feature>
<evidence type="ECO:0000256" key="12">
    <source>
        <dbReference type="PIRSR" id="PIRSR606262-1"/>
    </source>
</evidence>
<evidence type="ECO:0000256" key="8">
    <source>
        <dbReference type="ARBA" id="ARBA00022833"/>
    </source>
</evidence>
<dbReference type="InterPro" id="IPR006262">
    <property type="entry name" value="Cyt_deam_tetra"/>
</dbReference>
<dbReference type="Gene3D" id="3.40.140.10">
    <property type="entry name" value="Cytidine Deaminase, domain 2"/>
    <property type="match status" value="1"/>
</dbReference>
<keyword evidence="6 14" id="KW-0479">Metal-binding</keyword>
<dbReference type="PROSITE" id="PS51747">
    <property type="entry name" value="CYT_DCMP_DEAMINASES_2"/>
    <property type="match status" value="1"/>
</dbReference>
<organism evidence="17 18">
    <name type="scientific">Spiroplasma taiwanense CT-1</name>
    <dbReference type="NCBI Taxonomy" id="1276220"/>
    <lineage>
        <taxon>Bacteria</taxon>
        <taxon>Bacillati</taxon>
        <taxon>Mycoplasmatota</taxon>
        <taxon>Mollicutes</taxon>
        <taxon>Entomoplasmatales</taxon>
        <taxon>Spiroplasmataceae</taxon>
        <taxon>Spiroplasma</taxon>
    </lineage>
</organism>
<evidence type="ECO:0000256" key="5">
    <source>
        <dbReference type="ARBA" id="ARBA00018266"/>
    </source>
</evidence>
<feature type="binding site" evidence="14">
    <location>
        <position position="91"/>
    </location>
    <ligand>
        <name>Zn(2+)</name>
        <dbReference type="ChEBI" id="CHEBI:29105"/>
        <note>catalytic</note>
    </ligand>
</feature>
<reference evidence="17 18" key="1">
    <citation type="journal article" date="2013" name="Genome Biol. Evol.">
        <title>Comparison of metabolic capacities and inference of gene content evolution in mosquito-associated Spiroplasma diminutum and S. taiwanense.</title>
        <authorList>
            <person name="Lo W.S."/>
            <person name="Ku C."/>
            <person name="Chen L.L."/>
            <person name="Chang T.H."/>
            <person name="Kuo C.H."/>
        </authorList>
    </citation>
    <scope>NUCLEOTIDE SEQUENCE [LARGE SCALE GENOMIC DNA]</scope>
    <source>
        <strain evidence="17">CT-1</strain>
    </source>
</reference>
<evidence type="ECO:0000256" key="14">
    <source>
        <dbReference type="PIRSR" id="PIRSR606262-3"/>
    </source>
</evidence>
<dbReference type="STRING" id="1276220.STAIW_v1c08290"/>
<dbReference type="PROSITE" id="PS00903">
    <property type="entry name" value="CYT_DCMP_DEAMINASES_1"/>
    <property type="match status" value="1"/>
</dbReference>
<dbReference type="GO" id="GO:0072527">
    <property type="term" value="P:pyrimidine-containing compound metabolic process"/>
    <property type="evidence" value="ECO:0007669"/>
    <property type="project" value="UniProtKB-ARBA"/>
</dbReference>
<dbReference type="OrthoDB" id="9795347at2"/>
<evidence type="ECO:0000313" key="18">
    <source>
        <dbReference type="Proteomes" id="UP000014984"/>
    </source>
</evidence>